<evidence type="ECO:0000313" key="7">
    <source>
        <dbReference type="EMBL" id="RKQ71356.1"/>
    </source>
</evidence>
<sequence>MRLGGRIQAAAEVLKDILERKTPATMALRDWGKAHRFAGSKDRSAIGNYVHDALRCKSSLAFRMDDDSPRSLALASAVFMGGRTVQELMDAFEGDEHAPTMLSNDEQAKLSGSINIEAAPDWIKADVPEWLWPAFETNFDEEALTEGKALTSRPPLDLRVNTIKAKRSEILKSLNVENIKPTEISPIGLRVEAALADARLPNVQIEEEYQTGAIEIQDEGSQIVSLLVDAKPGEKVLDYCAGGGGKSLALAADMENKGSVFGFDIDKRRLSPLYQRAQRAGASIIDVRQPPSESLKDLVGKMDRVLVDAPCTGVGTWRRKPDAKWRLSEDALVRRNNEQRSVLNSAKGFVRPGGLLFYVTCSMLAEENEAQVYEFLENHENFALLSAGEVWEEKFGVDAPKPWSADGCSLTLTPASTQTDGFFFAVMERQK</sequence>
<dbReference type="Pfam" id="PF01189">
    <property type="entry name" value="Methyltr_RsmB-F"/>
    <property type="match status" value="1"/>
</dbReference>
<dbReference type="InterPro" id="IPR023267">
    <property type="entry name" value="RCMT"/>
</dbReference>
<reference evidence="7 8" key="1">
    <citation type="submission" date="2018-10" db="EMBL/GenBank/DDBJ databases">
        <title>Genomic Encyclopedia of Type Strains, Phase IV (KMG-IV): sequencing the most valuable type-strain genomes for metagenomic binning, comparative biology and taxonomic classification.</title>
        <authorList>
            <person name="Goeker M."/>
        </authorList>
    </citation>
    <scope>NUCLEOTIDE SEQUENCE [LARGE SCALE GENOMIC DNA]</scope>
    <source>
        <strain evidence="7 8">DSM 22008</strain>
    </source>
</reference>
<dbReference type="InterPro" id="IPR001678">
    <property type="entry name" value="MeTrfase_RsmB-F_NOP2_dom"/>
</dbReference>
<gene>
    <name evidence="7" type="ORF">DES40_0671</name>
</gene>
<keyword evidence="1 5" id="KW-0489">Methyltransferase</keyword>
<dbReference type="SUPFAM" id="SSF53335">
    <property type="entry name" value="S-adenosyl-L-methionine-dependent methyltransferases"/>
    <property type="match status" value="1"/>
</dbReference>
<comment type="caution">
    <text evidence="7">The sequence shown here is derived from an EMBL/GenBank/DDBJ whole genome shotgun (WGS) entry which is preliminary data.</text>
</comment>
<feature type="binding site" evidence="5">
    <location>
        <position position="264"/>
    </location>
    <ligand>
        <name>S-adenosyl-L-methionine</name>
        <dbReference type="ChEBI" id="CHEBI:59789"/>
    </ligand>
</feature>
<dbReference type="AlphaFoldDB" id="A0A420WK93"/>
<dbReference type="PANTHER" id="PTHR22807">
    <property type="entry name" value="NOP2 YEAST -RELATED NOL1/NOP2/FMU SUN DOMAIN-CONTAINING"/>
    <property type="match status" value="1"/>
</dbReference>
<feature type="active site" description="Nucleophile" evidence="5">
    <location>
        <position position="361"/>
    </location>
</feature>
<dbReference type="Pfam" id="PF22458">
    <property type="entry name" value="RsmF-B_ferredox"/>
    <property type="match status" value="1"/>
</dbReference>
<proteinExistence type="inferred from homology"/>
<dbReference type="InterPro" id="IPR054728">
    <property type="entry name" value="RsmB-like_ferredoxin"/>
</dbReference>
<evidence type="ECO:0000256" key="1">
    <source>
        <dbReference type="ARBA" id="ARBA00022603"/>
    </source>
</evidence>
<dbReference type="Proteomes" id="UP000282211">
    <property type="component" value="Unassembled WGS sequence"/>
</dbReference>
<dbReference type="GO" id="GO:0001510">
    <property type="term" value="P:RNA methylation"/>
    <property type="evidence" value="ECO:0007669"/>
    <property type="project" value="InterPro"/>
</dbReference>
<dbReference type="PRINTS" id="PR02008">
    <property type="entry name" value="RCMTFAMILY"/>
</dbReference>
<keyword evidence="8" id="KW-1185">Reference proteome</keyword>
<dbReference type="GO" id="GO:0003723">
    <property type="term" value="F:RNA binding"/>
    <property type="evidence" value="ECO:0007669"/>
    <property type="project" value="UniProtKB-UniRule"/>
</dbReference>
<dbReference type="GO" id="GO:0008173">
    <property type="term" value="F:RNA methyltransferase activity"/>
    <property type="evidence" value="ECO:0007669"/>
    <property type="project" value="InterPro"/>
</dbReference>
<dbReference type="InParanoid" id="A0A420WK93"/>
<comment type="caution">
    <text evidence="5">Lacks conserved residue(s) required for the propagation of feature annotation.</text>
</comment>
<dbReference type="Gene3D" id="3.40.50.150">
    <property type="entry name" value="Vaccinia Virus protein VP39"/>
    <property type="match status" value="1"/>
</dbReference>
<feature type="domain" description="SAM-dependent MTase RsmB/NOP-type" evidence="6">
    <location>
        <begin position="146"/>
        <end position="430"/>
    </location>
</feature>
<feature type="binding site" evidence="5">
    <location>
        <position position="308"/>
    </location>
    <ligand>
        <name>S-adenosyl-L-methionine</name>
        <dbReference type="ChEBI" id="CHEBI:59789"/>
    </ligand>
</feature>
<keyword evidence="2 5" id="KW-0808">Transferase</keyword>
<dbReference type="OrthoDB" id="9810297at2"/>
<accession>A0A420WK93</accession>
<dbReference type="InterPro" id="IPR029063">
    <property type="entry name" value="SAM-dependent_MTases_sf"/>
</dbReference>
<organism evidence="7 8">
    <name type="scientific">Litorimonas taeanensis</name>
    <dbReference type="NCBI Taxonomy" id="568099"/>
    <lineage>
        <taxon>Bacteria</taxon>
        <taxon>Pseudomonadati</taxon>
        <taxon>Pseudomonadota</taxon>
        <taxon>Alphaproteobacteria</taxon>
        <taxon>Maricaulales</taxon>
        <taxon>Robiginitomaculaceae</taxon>
    </lineage>
</organism>
<dbReference type="CDD" id="cd02440">
    <property type="entry name" value="AdoMet_MTases"/>
    <property type="match status" value="1"/>
</dbReference>
<evidence type="ECO:0000256" key="2">
    <source>
        <dbReference type="ARBA" id="ARBA00022679"/>
    </source>
</evidence>
<name>A0A420WK93_9PROT</name>
<evidence type="ECO:0000256" key="3">
    <source>
        <dbReference type="ARBA" id="ARBA00022691"/>
    </source>
</evidence>
<dbReference type="RefSeq" id="WP_121099135.1">
    <property type="nucleotide sequence ID" value="NZ_RBII01000001.1"/>
</dbReference>
<evidence type="ECO:0000256" key="5">
    <source>
        <dbReference type="PROSITE-ProRule" id="PRU01023"/>
    </source>
</evidence>
<protein>
    <submittedName>
        <fullName evidence="7">16S rRNA (Cytosine967-C5)-methyltransferase</fullName>
    </submittedName>
</protein>
<keyword evidence="3 5" id="KW-0949">S-adenosyl-L-methionine</keyword>
<dbReference type="InterPro" id="IPR049560">
    <property type="entry name" value="MeTrfase_RsmB-F_NOP2_cat"/>
</dbReference>
<keyword evidence="4 5" id="KW-0694">RNA-binding</keyword>
<dbReference type="PROSITE" id="PS51686">
    <property type="entry name" value="SAM_MT_RSMB_NOP"/>
    <property type="match status" value="1"/>
</dbReference>
<dbReference type="PANTHER" id="PTHR22807:SF53">
    <property type="entry name" value="RIBOSOMAL RNA SMALL SUBUNIT METHYLTRANSFERASE B-RELATED"/>
    <property type="match status" value="1"/>
</dbReference>
<evidence type="ECO:0000313" key="8">
    <source>
        <dbReference type="Proteomes" id="UP000282211"/>
    </source>
</evidence>
<evidence type="ECO:0000259" key="6">
    <source>
        <dbReference type="PROSITE" id="PS51686"/>
    </source>
</evidence>
<comment type="similarity">
    <text evidence="5">Belongs to the class I-like SAM-binding methyltransferase superfamily. RsmB/NOP family.</text>
</comment>
<evidence type="ECO:0000256" key="4">
    <source>
        <dbReference type="ARBA" id="ARBA00022884"/>
    </source>
</evidence>
<dbReference type="EMBL" id="RBII01000001">
    <property type="protein sequence ID" value="RKQ71356.1"/>
    <property type="molecule type" value="Genomic_DNA"/>
</dbReference>